<evidence type="ECO:0000313" key="2">
    <source>
        <dbReference type="EMBL" id="MFC5531018.1"/>
    </source>
</evidence>
<evidence type="ECO:0000259" key="1">
    <source>
        <dbReference type="Pfam" id="PF13614"/>
    </source>
</evidence>
<sequence>MGIFSNSGGVLKTTLTTNLAGILSRANKVLIIDTSAQGDCMLTFGKNPDSVKLTLWDVLIDGCPAEKAIVNVSKNIDLLPSNDEMSFFEFDGILKLSKSNGVLPFLMLKEAMSSIKEKYDYILVDTPINNGLAKGSAYCFVDQVILPVQPEVSSMRGLEKSIKEINRYRWHHNPRLSILGVVATLVDHKSLLHKQGLQNISQFCEHKGVHFFNQSIRQSILFASSVAYEGVPSSLSANSSIESIQYFELFMEIEEKYKGRAELCY</sequence>
<proteinExistence type="predicted"/>
<dbReference type="Gene3D" id="3.40.50.300">
    <property type="entry name" value="P-loop containing nucleotide triphosphate hydrolases"/>
    <property type="match status" value="1"/>
</dbReference>
<dbReference type="Pfam" id="PF13614">
    <property type="entry name" value="AAA_31"/>
    <property type="match status" value="1"/>
</dbReference>
<dbReference type="SUPFAM" id="SSF52540">
    <property type="entry name" value="P-loop containing nucleoside triphosphate hydrolases"/>
    <property type="match status" value="1"/>
</dbReference>
<gene>
    <name evidence="2" type="ORF">ACFPQ4_16435</name>
</gene>
<dbReference type="RefSeq" id="WP_378112964.1">
    <property type="nucleotide sequence ID" value="NZ_JBHSNC010000050.1"/>
</dbReference>
<dbReference type="InterPro" id="IPR027417">
    <property type="entry name" value="P-loop_NTPase"/>
</dbReference>
<evidence type="ECO:0000313" key="3">
    <source>
        <dbReference type="Proteomes" id="UP001596108"/>
    </source>
</evidence>
<dbReference type="InterPro" id="IPR050678">
    <property type="entry name" value="DNA_Partitioning_ATPase"/>
</dbReference>
<dbReference type="PANTHER" id="PTHR13696">
    <property type="entry name" value="P-LOOP CONTAINING NUCLEOSIDE TRIPHOSPHATE HYDROLASE"/>
    <property type="match status" value="1"/>
</dbReference>
<keyword evidence="3" id="KW-1185">Reference proteome</keyword>
<dbReference type="CDD" id="cd02042">
    <property type="entry name" value="ParAB_family"/>
    <property type="match status" value="1"/>
</dbReference>
<accession>A0ABW0R1X7</accession>
<comment type="caution">
    <text evidence="2">The sequence shown here is derived from an EMBL/GenBank/DDBJ whole genome shotgun (WGS) entry which is preliminary data.</text>
</comment>
<protein>
    <submittedName>
        <fullName evidence="2">ParA family protein</fullName>
    </submittedName>
</protein>
<dbReference type="EMBL" id="JBHSNC010000050">
    <property type="protein sequence ID" value="MFC5531018.1"/>
    <property type="molecule type" value="Genomic_DNA"/>
</dbReference>
<dbReference type="InterPro" id="IPR025669">
    <property type="entry name" value="AAA_dom"/>
</dbReference>
<dbReference type="Proteomes" id="UP001596108">
    <property type="component" value="Unassembled WGS sequence"/>
</dbReference>
<dbReference type="PANTHER" id="PTHR13696:SF52">
    <property type="entry name" value="PARA FAMILY PROTEIN CT_582"/>
    <property type="match status" value="1"/>
</dbReference>
<organism evidence="2 3">
    <name type="scientific">Cohnella yongneupensis</name>
    <dbReference type="NCBI Taxonomy" id="425006"/>
    <lineage>
        <taxon>Bacteria</taxon>
        <taxon>Bacillati</taxon>
        <taxon>Bacillota</taxon>
        <taxon>Bacilli</taxon>
        <taxon>Bacillales</taxon>
        <taxon>Paenibacillaceae</taxon>
        <taxon>Cohnella</taxon>
    </lineage>
</organism>
<name>A0ABW0R1X7_9BACL</name>
<feature type="domain" description="AAA" evidence="1">
    <location>
        <begin position="3"/>
        <end position="178"/>
    </location>
</feature>
<reference evidence="3" key="1">
    <citation type="journal article" date="2019" name="Int. J. Syst. Evol. Microbiol.">
        <title>The Global Catalogue of Microorganisms (GCM) 10K type strain sequencing project: providing services to taxonomists for standard genome sequencing and annotation.</title>
        <authorList>
            <consortium name="The Broad Institute Genomics Platform"/>
            <consortium name="The Broad Institute Genome Sequencing Center for Infectious Disease"/>
            <person name="Wu L."/>
            <person name="Ma J."/>
        </authorList>
    </citation>
    <scope>NUCLEOTIDE SEQUENCE [LARGE SCALE GENOMIC DNA]</scope>
    <source>
        <strain evidence="3">CGMCC 1.18578</strain>
    </source>
</reference>